<dbReference type="PROSITE" id="PS50106">
    <property type="entry name" value="PDZ"/>
    <property type="match status" value="1"/>
</dbReference>
<evidence type="ECO:0000313" key="2">
    <source>
        <dbReference type="EMBL" id="KGG79757.1"/>
    </source>
</evidence>
<dbReference type="Pfam" id="PF04459">
    <property type="entry name" value="DUF512"/>
    <property type="match status" value="1"/>
</dbReference>
<gene>
    <name evidence="2" type="ORF">Y919_10095</name>
</gene>
<dbReference type="InterPro" id="IPR036034">
    <property type="entry name" value="PDZ_sf"/>
</dbReference>
<dbReference type="InterPro" id="IPR007549">
    <property type="entry name" value="DUF512"/>
</dbReference>
<organism evidence="2 3">
    <name type="scientific">Caloranaerobacter azorensis H53214</name>
    <dbReference type="NCBI Taxonomy" id="1156417"/>
    <lineage>
        <taxon>Bacteria</taxon>
        <taxon>Bacillati</taxon>
        <taxon>Bacillota</taxon>
        <taxon>Tissierellia</taxon>
        <taxon>Tissierellales</taxon>
        <taxon>Thermohalobacteraceae</taxon>
        <taxon>Caloranaerobacter</taxon>
    </lineage>
</organism>
<name>A0A096BFV4_9FIRM</name>
<proteinExistence type="predicted"/>
<dbReference type="STRING" id="1156417.Y919_10095"/>
<dbReference type="SUPFAM" id="SSF50156">
    <property type="entry name" value="PDZ domain-like"/>
    <property type="match status" value="1"/>
</dbReference>
<dbReference type="Proteomes" id="UP000029622">
    <property type="component" value="Unassembled WGS sequence"/>
</dbReference>
<evidence type="ECO:0000313" key="3">
    <source>
        <dbReference type="Proteomes" id="UP000029622"/>
    </source>
</evidence>
<dbReference type="InterPro" id="IPR013785">
    <property type="entry name" value="Aldolase_TIM"/>
</dbReference>
<dbReference type="Gene3D" id="3.20.20.70">
    <property type="entry name" value="Aldolase class I"/>
    <property type="match status" value="1"/>
</dbReference>
<dbReference type="SUPFAM" id="SSF102114">
    <property type="entry name" value="Radical SAM enzymes"/>
    <property type="match status" value="1"/>
</dbReference>
<dbReference type="InterPro" id="IPR041489">
    <property type="entry name" value="PDZ_6"/>
</dbReference>
<dbReference type="Pfam" id="PF19238">
    <property type="entry name" value="Radical_SAM_2"/>
    <property type="match status" value="1"/>
</dbReference>
<dbReference type="InterPro" id="IPR001478">
    <property type="entry name" value="PDZ"/>
</dbReference>
<dbReference type="EMBL" id="AZTB01000061">
    <property type="protein sequence ID" value="KGG79757.1"/>
    <property type="molecule type" value="Genomic_DNA"/>
</dbReference>
<dbReference type="AlphaFoldDB" id="A0A096BFV4"/>
<protein>
    <submittedName>
        <fullName evidence="2">Fe-S oxidoreductase</fullName>
    </submittedName>
</protein>
<dbReference type="InterPro" id="IPR058240">
    <property type="entry name" value="rSAM_sf"/>
</dbReference>
<accession>A0A096BFV4</accession>
<feature type="domain" description="PDZ" evidence="1">
    <location>
        <begin position="1"/>
        <end position="44"/>
    </location>
</feature>
<reference evidence="2 3" key="1">
    <citation type="submission" date="2013-12" db="EMBL/GenBank/DDBJ databases">
        <title>Draft genome sequence of Caloranaerobacter sp. H53214.</title>
        <authorList>
            <person name="Jiang L.J."/>
            <person name="Shao Z.Z."/>
            <person name="Long M.N."/>
        </authorList>
    </citation>
    <scope>NUCLEOTIDE SEQUENCE [LARGE SCALE GENOMIC DNA]</scope>
    <source>
        <strain evidence="2 3">H53214</strain>
    </source>
</reference>
<dbReference type="Pfam" id="PF17820">
    <property type="entry name" value="PDZ_6"/>
    <property type="match status" value="1"/>
</dbReference>
<sequence length="445" mass="50745">MEVKNADKHTNIIEAIERGSIAEELGIESGDVLISVNGHPIMDILDYKYQISDDYVEMTIQKKNGEIWELEIEKDINEDIGIIFTNPLIDKAKSCRNKCIFCFIDQLPKGMRNTLYFKDDDSRLSFLQGNFITLTNLSDDEIDRIIFYKLSPINISVHTTDPELRVKMLNNKNAGKIYDILQRFSKANIEMNCQIVLCPGINDGIYLDKTLEDLAVLYPNVKSVAVVPVGVTRYREGLFKLETYNRDTAKELLNFIGKKQNKYLKELGSKFVFVADEFYILAGKEVPSFDEYEGFPQLENGVGLMRLFYEEVLKALTQIDKDMRLNKKFTIATGMLAYPFMKDVAKLVMSKFKGLDLQVEPIINNFFGETITVSGLITGSDLIGQLDGKDLGDGLIIPKSMLKRDEDIFLDDITVGELEERLNIEVIALDVDGYKFVDFYKKHAR</sequence>
<evidence type="ECO:0000259" key="1">
    <source>
        <dbReference type="PROSITE" id="PS50106"/>
    </source>
</evidence>
<dbReference type="RefSeq" id="WP_035164410.1">
    <property type="nucleotide sequence ID" value="NZ_AZTB01000061.1"/>
</dbReference>
<dbReference type="InterPro" id="IPR045375">
    <property type="entry name" value="Put_radical_SAM-like_N"/>
</dbReference>
<dbReference type="Gene3D" id="2.30.42.10">
    <property type="match status" value="1"/>
</dbReference>
<comment type="caution">
    <text evidence="2">The sequence shown here is derived from an EMBL/GenBank/DDBJ whole genome shotgun (WGS) entry which is preliminary data.</text>
</comment>